<dbReference type="InterPro" id="IPR029069">
    <property type="entry name" value="HotDog_dom_sf"/>
</dbReference>
<dbReference type="HAMAP" id="MF_00799">
    <property type="entry name" value="UPF0336"/>
    <property type="match status" value="1"/>
</dbReference>
<evidence type="ECO:0000313" key="4">
    <source>
        <dbReference type="Proteomes" id="UP001500842"/>
    </source>
</evidence>
<sequence length="152" mass="16529">MPVDQRHAGRTYPPTEPYTVTRHLIREFADVVGITHPACFDVEAARALGHVDLVAPPTFAIVVTRRASRQVTHDPAIGLDYARVVHGEQRFDLARPIVAGDELAATVTLESVVHKGAMTFLTTRTDLHGARGDLVVTARSTLVERGGADERS</sequence>
<protein>
    <recommendedName>
        <fullName evidence="1">UPF0336 protein GCM10009788_39760</fullName>
    </recommendedName>
</protein>
<dbReference type="InterPro" id="IPR039569">
    <property type="entry name" value="FAS1-like_DH_region"/>
</dbReference>
<feature type="domain" description="FAS1-like dehydratase" evidence="2">
    <location>
        <begin position="8"/>
        <end position="137"/>
    </location>
</feature>
<gene>
    <name evidence="3" type="ORF">GCM10009788_39760</name>
</gene>
<proteinExistence type="inferred from homology"/>
<dbReference type="Proteomes" id="UP001500842">
    <property type="component" value="Unassembled WGS sequence"/>
</dbReference>
<accession>A0ABN2B2Q4</accession>
<dbReference type="CDD" id="cd03441">
    <property type="entry name" value="R_hydratase_like"/>
    <property type="match status" value="1"/>
</dbReference>
<name>A0ABN2B2Q4_9ACTN</name>
<keyword evidence="4" id="KW-1185">Reference proteome</keyword>
<dbReference type="Gene3D" id="3.10.129.10">
    <property type="entry name" value="Hotdog Thioesterase"/>
    <property type="match status" value="1"/>
</dbReference>
<reference evidence="3 4" key="1">
    <citation type="journal article" date="2019" name="Int. J. Syst. Evol. Microbiol.">
        <title>The Global Catalogue of Microorganisms (GCM) 10K type strain sequencing project: providing services to taxonomists for standard genome sequencing and annotation.</title>
        <authorList>
            <consortium name="The Broad Institute Genomics Platform"/>
            <consortium name="The Broad Institute Genome Sequencing Center for Infectious Disease"/>
            <person name="Wu L."/>
            <person name="Ma J."/>
        </authorList>
    </citation>
    <scope>NUCLEOTIDE SEQUENCE [LARGE SCALE GENOMIC DNA]</scope>
    <source>
        <strain evidence="3 4">JCM 14942</strain>
    </source>
</reference>
<comment type="similarity">
    <text evidence="1">Belongs to the UPF0336 family.</text>
</comment>
<dbReference type="EMBL" id="BAAAOR010000029">
    <property type="protein sequence ID" value="GAA1532722.1"/>
    <property type="molecule type" value="Genomic_DNA"/>
</dbReference>
<evidence type="ECO:0000313" key="3">
    <source>
        <dbReference type="EMBL" id="GAA1532722.1"/>
    </source>
</evidence>
<dbReference type="InterPro" id="IPR016709">
    <property type="entry name" value="HadA-like"/>
</dbReference>
<dbReference type="PIRSF" id="PIRSF018072">
    <property type="entry name" value="UCP018072"/>
    <property type="match status" value="1"/>
</dbReference>
<comment type="caution">
    <text evidence="3">The sequence shown here is derived from an EMBL/GenBank/DDBJ whole genome shotgun (WGS) entry which is preliminary data.</text>
</comment>
<dbReference type="RefSeq" id="WP_141004214.1">
    <property type="nucleotide sequence ID" value="NZ_BAAAOR010000029.1"/>
</dbReference>
<dbReference type="Pfam" id="PF13452">
    <property type="entry name" value="FAS1_DH_region"/>
    <property type="match status" value="1"/>
</dbReference>
<organism evidence="3 4">
    <name type="scientific">Nocardioides humi</name>
    <dbReference type="NCBI Taxonomy" id="449461"/>
    <lineage>
        <taxon>Bacteria</taxon>
        <taxon>Bacillati</taxon>
        <taxon>Actinomycetota</taxon>
        <taxon>Actinomycetes</taxon>
        <taxon>Propionibacteriales</taxon>
        <taxon>Nocardioidaceae</taxon>
        <taxon>Nocardioides</taxon>
    </lineage>
</organism>
<evidence type="ECO:0000259" key="2">
    <source>
        <dbReference type="Pfam" id="PF13452"/>
    </source>
</evidence>
<dbReference type="SUPFAM" id="SSF54637">
    <property type="entry name" value="Thioesterase/thiol ester dehydrase-isomerase"/>
    <property type="match status" value="1"/>
</dbReference>
<evidence type="ECO:0000256" key="1">
    <source>
        <dbReference type="HAMAP-Rule" id="MF_00799"/>
    </source>
</evidence>